<name>A0A9N8VI24_9GLOM</name>
<evidence type="ECO:0000256" key="1">
    <source>
        <dbReference type="SAM" id="MobiDB-lite"/>
    </source>
</evidence>
<keyword evidence="3" id="KW-1185">Reference proteome</keyword>
<sequence length="171" mass="20276">MPSFNNNHASTSRFSRQKSNHENSSKPKPPQQHSNLTKALLRDSNCHHHNRRPQIPIISDKEFVDKFTSMEGLLAQYEALLAFERKQLYKKKEAAKNVPSGFLKKDKRFWEFRIENETITFVRYGYIQEDGTLKERAVQKQQHSNPSMARRFVERFIDEKMNSGYVGWTRW</sequence>
<dbReference type="OrthoDB" id="2368435at2759"/>
<proteinExistence type="predicted"/>
<accession>A0A9N8VI24</accession>
<feature type="region of interest" description="Disordered" evidence="1">
    <location>
        <begin position="1"/>
        <end position="35"/>
    </location>
</feature>
<dbReference type="Gene3D" id="2.20.140.10">
    <property type="entry name" value="WGR domain"/>
    <property type="match status" value="1"/>
</dbReference>
<feature type="compositionally biased region" description="Polar residues" evidence="1">
    <location>
        <begin position="1"/>
        <end position="14"/>
    </location>
</feature>
<dbReference type="AlphaFoldDB" id="A0A9N8VI24"/>
<gene>
    <name evidence="2" type="ORF">ALEPTO_LOCUS1275</name>
</gene>
<comment type="caution">
    <text evidence="2">The sequence shown here is derived from an EMBL/GenBank/DDBJ whole genome shotgun (WGS) entry which is preliminary data.</text>
</comment>
<reference evidence="2" key="1">
    <citation type="submission" date="2021-06" db="EMBL/GenBank/DDBJ databases">
        <authorList>
            <person name="Kallberg Y."/>
            <person name="Tangrot J."/>
            <person name="Rosling A."/>
        </authorList>
    </citation>
    <scope>NUCLEOTIDE SEQUENCE</scope>
    <source>
        <strain evidence="2">FL130A</strain>
    </source>
</reference>
<dbReference type="EMBL" id="CAJVPS010000129">
    <property type="protein sequence ID" value="CAG8455864.1"/>
    <property type="molecule type" value="Genomic_DNA"/>
</dbReference>
<evidence type="ECO:0000313" key="3">
    <source>
        <dbReference type="Proteomes" id="UP000789508"/>
    </source>
</evidence>
<dbReference type="Proteomes" id="UP000789508">
    <property type="component" value="Unassembled WGS sequence"/>
</dbReference>
<protein>
    <submittedName>
        <fullName evidence="2">9635_t:CDS:1</fullName>
    </submittedName>
</protein>
<organism evidence="2 3">
    <name type="scientific">Ambispora leptoticha</name>
    <dbReference type="NCBI Taxonomy" id="144679"/>
    <lineage>
        <taxon>Eukaryota</taxon>
        <taxon>Fungi</taxon>
        <taxon>Fungi incertae sedis</taxon>
        <taxon>Mucoromycota</taxon>
        <taxon>Glomeromycotina</taxon>
        <taxon>Glomeromycetes</taxon>
        <taxon>Archaeosporales</taxon>
        <taxon>Ambisporaceae</taxon>
        <taxon>Ambispora</taxon>
    </lineage>
</organism>
<evidence type="ECO:0000313" key="2">
    <source>
        <dbReference type="EMBL" id="CAG8455864.1"/>
    </source>
</evidence>